<evidence type="ECO:0000313" key="2">
    <source>
        <dbReference type="Proteomes" id="UP000283732"/>
    </source>
</evidence>
<protein>
    <recommendedName>
        <fullName evidence="3">Phage virion morphogenesis family protein</fullName>
    </recommendedName>
</protein>
<evidence type="ECO:0008006" key="3">
    <source>
        <dbReference type="Google" id="ProtNLM"/>
    </source>
</evidence>
<sequence>MDIKDFSALLKAKQKELDTLMRRKLPVKVGRMAKDHYQDNFRKGGFVNGGLQHWPVTKRQQSGSKSAAAGYGPLLSRRNHLFSSVKYTPGDYRVRVANDVKYAPLHNWGGETHPTVTPRMRKFAWAMYYKAAGIRKKAAKSKRKGETRQRELPPEAGMWKGLALTRKKKLKIKIPQRQFIGESTELNKQIRQTVETEIRNILK</sequence>
<dbReference type="AlphaFoldDB" id="A0A3R6GPR0"/>
<proteinExistence type="predicted"/>
<organism evidence="1 2">
    <name type="scientific">Parabacteroides merdae</name>
    <dbReference type="NCBI Taxonomy" id="46503"/>
    <lineage>
        <taxon>Bacteria</taxon>
        <taxon>Pseudomonadati</taxon>
        <taxon>Bacteroidota</taxon>
        <taxon>Bacteroidia</taxon>
        <taxon>Bacteroidales</taxon>
        <taxon>Tannerellaceae</taxon>
        <taxon>Parabacteroides</taxon>
    </lineage>
</organism>
<dbReference type="EMBL" id="QRKC01000005">
    <property type="protein sequence ID" value="RHH76813.1"/>
    <property type="molecule type" value="Genomic_DNA"/>
</dbReference>
<evidence type="ECO:0000313" key="1">
    <source>
        <dbReference type="EMBL" id="RHH76813.1"/>
    </source>
</evidence>
<dbReference type="RefSeq" id="WP_122291255.1">
    <property type="nucleotide sequence ID" value="NZ_QRKC01000005.1"/>
</dbReference>
<accession>A0A3R6GPR0</accession>
<reference evidence="1 2" key="1">
    <citation type="submission" date="2018-08" db="EMBL/GenBank/DDBJ databases">
        <title>A genome reference for cultivated species of the human gut microbiota.</title>
        <authorList>
            <person name="Zou Y."/>
            <person name="Xue W."/>
            <person name="Luo G."/>
        </authorList>
    </citation>
    <scope>NUCLEOTIDE SEQUENCE [LARGE SCALE GENOMIC DNA]</scope>
    <source>
        <strain evidence="1 2">AM16-50</strain>
    </source>
</reference>
<gene>
    <name evidence="1" type="ORF">DW191_12755</name>
</gene>
<name>A0A3R6GPR0_9BACT</name>
<dbReference type="Proteomes" id="UP000283732">
    <property type="component" value="Unassembled WGS sequence"/>
</dbReference>
<comment type="caution">
    <text evidence="1">The sequence shown here is derived from an EMBL/GenBank/DDBJ whole genome shotgun (WGS) entry which is preliminary data.</text>
</comment>